<feature type="domain" description="Gfo/Idh/MocA-like oxidoreductase N-terminal" evidence="1">
    <location>
        <begin position="5"/>
        <end position="118"/>
    </location>
</feature>
<protein>
    <submittedName>
        <fullName evidence="3">Putative dehydrogenase</fullName>
    </submittedName>
</protein>
<organism evidence="3 4">
    <name type="scientific">Sphaerochaeta pleomorpha (strain ATCC BAA-1885 / DSM 22778 / Grapes)</name>
    <dbReference type="NCBI Taxonomy" id="158190"/>
    <lineage>
        <taxon>Bacteria</taxon>
        <taxon>Pseudomonadati</taxon>
        <taxon>Spirochaetota</taxon>
        <taxon>Spirochaetia</taxon>
        <taxon>Spirochaetales</taxon>
        <taxon>Sphaerochaetaceae</taxon>
        <taxon>Sphaerochaeta</taxon>
    </lineage>
</organism>
<dbReference type="HOGENOM" id="CLU_023194_1_0_12"/>
<feature type="domain" description="GFO/IDH/MocA-like oxidoreductase" evidence="2">
    <location>
        <begin position="132"/>
        <end position="255"/>
    </location>
</feature>
<proteinExistence type="predicted"/>
<evidence type="ECO:0000259" key="2">
    <source>
        <dbReference type="Pfam" id="PF22725"/>
    </source>
</evidence>
<dbReference type="EMBL" id="CP003155">
    <property type="protein sequence ID" value="AEV29588.1"/>
    <property type="molecule type" value="Genomic_DNA"/>
</dbReference>
<dbReference type="GO" id="GO:0000166">
    <property type="term" value="F:nucleotide binding"/>
    <property type="evidence" value="ECO:0007669"/>
    <property type="project" value="InterPro"/>
</dbReference>
<dbReference type="SUPFAM" id="SSF51735">
    <property type="entry name" value="NAD(P)-binding Rossmann-fold domains"/>
    <property type="match status" value="1"/>
</dbReference>
<dbReference type="PANTHER" id="PTHR43249">
    <property type="entry name" value="UDP-N-ACETYL-2-AMINO-2-DEOXY-D-GLUCURONATE OXIDASE"/>
    <property type="match status" value="1"/>
</dbReference>
<sequence>MKRLGVAVVGCGAVARNHGKAIKASNRAHLLYCVDIDLPKAEAFSLLFGGQPTDNLDHVLQDPRVDCIHIVTPHFTHPELVIKALESGKDVLCEKPLSIHVSDANRMLAVSQATNRKLCICFQNRLNEASLMAKDLLEREAYGKIISAAALVMWHREGDYYAKSPWRGRYETEGGGCIINQSIHTLDLLQYLCGKVSSLSAVDAHLRQNTEYEVEDSIMVNFNFEAGFHAVGYFTNCAKEFKTASLEIVCEKGRMKVEQKGLEIVSDGRQEFFPSEVATGEKSEWGLSHGRLIESFYSSVLEDKPVCVDAVSARESVKIISAIKLSKGKLLQLRD</sequence>
<evidence type="ECO:0000259" key="1">
    <source>
        <dbReference type="Pfam" id="PF01408"/>
    </source>
</evidence>
<dbReference type="RefSeq" id="WP_014270431.1">
    <property type="nucleotide sequence ID" value="NC_016633.1"/>
</dbReference>
<accession>G8QXM5</accession>
<dbReference type="STRING" id="158190.SpiGrapes_1792"/>
<evidence type="ECO:0000313" key="3">
    <source>
        <dbReference type="EMBL" id="AEV29588.1"/>
    </source>
</evidence>
<dbReference type="Proteomes" id="UP000005632">
    <property type="component" value="Chromosome"/>
</dbReference>
<gene>
    <name evidence="3" type="ordered locus">SpiGrapes_1792</name>
</gene>
<dbReference type="Pfam" id="PF22725">
    <property type="entry name" value="GFO_IDH_MocA_C3"/>
    <property type="match status" value="1"/>
</dbReference>
<dbReference type="SUPFAM" id="SSF55347">
    <property type="entry name" value="Glyceraldehyde-3-phosphate dehydrogenase-like, C-terminal domain"/>
    <property type="match status" value="1"/>
</dbReference>
<name>G8QXM5_SPHPG</name>
<dbReference type="AlphaFoldDB" id="G8QXM5"/>
<dbReference type="InterPro" id="IPR055170">
    <property type="entry name" value="GFO_IDH_MocA-like_dom"/>
</dbReference>
<dbReference type="InterPro" id="IPR000683">
    <property type="entry name" value="Gfo/Idh/MocA-like_OxRdtase_N"/>
</dbReference>
<dbReference type="eggNOG" id="COG0673">
    <property type="taxonomic scope" value="Bacteria"/>
</dbReference>
<dbReference type="Gene3D" id="3.40.50.720">
    <property type="entry name" value="NAD(P)-binding Rossmann-like Domain"/>
    <property type="match status" value="1"/>
</dbReference>
<evidence type="ECO:0000313" key="4">
    <source>
        <dbReference type="Proteomes" id="UP000005632"/>
    </source>
</evidence>
<dbReference type="Gene3D" id="3.30.360.10">
    <property type="entry name" value="Dihydrodipicolinate Reductase, domain 2"/>
    <property type="match status" value="1"/>
</dbReference>
<dbReference type="InterPro" id="IPR052515">
    <property type="entry name" value="Gfo/Idh/MocA_Oxidoreductase"/>
</dbReference>
<dbReference type="OrthoDB" id="9815825at2"/>
<dbReference type="PANTHER" id="PTHR43249:SF1">
    <property type="entry name" value="D-GLUCOSIDE 3-DEHYDROGENASE"/>
    <property type="match status" value="1"/>
</dbReference>
<keyword evidence="4" id="KW-1185">Reference proteome</keyword>
<dbReference type="InterPro" id="IPR036291">
    <property type="entry name" value="NAD(P)-bd_dom_sf"/>
</dbReference>
<dbReference type="Pfam" id="PF01408">
    <property type="entry name" value="GFO_IDH_MocA"/>
    <property type="match status" value="1"/>
</dbReference>
<reference evidence="3 4" key="1">
    <citation type="submission" date="2011-11" db="EMBL/GenBank/DDBJ databases">
        <title>Complete sequence of Spirochaeta sp. grapes.</title>
        <authorList>
            <consortium name="US DOE Joint Genome Institute"/>
            <person name="Lucas S."/>
            <person name="Han J."/>
            <person name="Lapidus A."/>
            <person name="Cheng J.-F."/>
            <person name="Goodwin L."/>
            <person name="Pitluck S."/>
            <person name="Peters L."/>
            <person name="Ovchinnikova G."/>
            <person name="Munk A.C."/>
            <person name="Detter J.C."/>
            <person name="Han C."/>
            <person name="Tapia R."/>
            <person name="Land M."/>
            <person name="Hauser L."/>
            <person name="Kyrpides N."/>
            <person name="Ivanova N."/>
            <person name="Pagani I."/>
            <person name="Ritalahtilisa K."/>
            <person name="Loeffler F."/>
            <person name="Woyke T."/>
        </authorList>
    </citation>
    <scope>NUCLEOTIDE SEQUENCE [LARGE SCALE GENOMIC DNA]</scope>
    <source>
        <strain evidence="4">ATCC BAA-1885 / DSM 22778 / Grapes</strain>
    </source>
</reference>
<dbReference type="KEGG" id="sgp:SpiGrapes_1792"/>